<dbReference type="InterPro" id="IPR011032">
    <property type="entry name" value="GroES-like_sf"/>
</dbReference>
<dbReference type="InParanoid" id="G4TFP6"/>
<dbReference type="PANTHER" id="PTHR48106:SF13">
    <property type="entry name" value="QUINONE OXIDOREDUCTASE-RELATED"/>
    <property type="match status" value="1"/>
</dbReference>
<accession>G4TFP6</accession>
<evidence type="ECO:0000259" key="5">
    <source>
        <dbReference type="SMART" id="SM00829"/>
    </source>
</evidence>
<dbReference type="AlphaFoldDB" id="G4TFP6"/>
<dbReference type="Pfam" id="PF00107">
    <property type="entry name" value="ADH_zinc_N"/>
    <property type="match status" value="1"/>
</dbReference>
<keyword evidence="1" id="KW-0521">NADP</keyword>
<dbReference type="EMBL" id="CAFZ01000073">
    <property type="protein sequence ID" value="CCA70150.1"/>
    <property type="molecule type" value="Genomic_DNA"/>
</dbReference>
<dbReference type="STRING" id="1109443.G4TFP6"/>
<dbReference type="FunCoup" id="G4TFP6">
    <property type="interactions" value="335"/>
</dbReference>
<dbReference type="PROSITE" id="PS01162">
    <property type="entry name" value="QOR_ZETA_CRYSTAL"/>
    <property type="match status" value="1"/>
</dbReference>
<dbReference type="InterPro" id="IPR013154">
    <property type="entry name" value="ADH-like_N"/>
</dbReference>
<dbReference type="InterPro" id="IPR036291">
    <property type="entry name" value="NAD(P)-bd_dom_sf"/>
</dbReference>
<evidence type="ECO:0000313" key="6">
    <source>
        <dbReference type="EMBL" id="CCA70150.1"/>
    </source>
</evidence>
<dbReference type="InterPro" id="IPR002364">
    <property type="entry name" value="Quin_OxRdtase/zeta-crystal_CS"/>
</dbReference>
<dbReference type="SMART" id="SM00829">
    <property type="entry name" value="PKS_ER"/>
    <property type="match status" value="1"/>
</dbReference>
<dbReference type="HOGENOM" id="CLU_026673_3_1_1"/>
<evidence type="ECO:0000256" key="3">
    <source>
        <dbReference type="ARBA" id="ARBA00043088"/>
    </source>
</evidence>
<dbReference type="FunFam" id="3.40.50.720:FF:000053">
    <property type="entry name" value="Quinone oxidoreductase 1"/>
    <property type="match status" value="1"/>
</dbReference>
<dbReference type="PANTHER" id="PTHR48106">
    <property type="entry name" value="QUINONE OXIDOREDUCTASE PIG3-RELATED"/>
    <property type="match status" value="1"/>
</dbReference>
<keyword evidence="7" id="KW-1185">Reference proteome</keyword>
<evidence type="ECO:0000256" key="4">
    <source>
        <dbReference type="ARBA" id="ARBA00070796"/>
    </source>
</evidence>
<protein>
    <recommendedName>
        <fullName evidence="4">Probable quinone oxidoreductase</fullName>
    </recommendedName>
    <alternativeName>
        <fullName evidence="3">NADPH:quinone reductase</fullName>
    </alternativeName>
</protein>
<dbReference type="GO" id="GO:0003960">
    <property type="term" value="F:quinone reductase (NADPH) activity"/>
    <property type="evidence" value="ECO:0007669"/>
    <property type="project" value="InterPro"/>
</dbReference>
<organism evidence="6 7">
    <name type="scientific">Serendipita indica (strain DSM 11827)</name>
    <name type="common">Root endophyte fungus</name>
    <name type="synonym">Piriformospora indica</name>
    <dbReference type="NCBI Taxonomy" id="1109443"/>
    <lineage>
        <taxon>Eukaryota</taxon>
        <taxon>Fungi</taxon>
        <taxon>Dikarya</taxon>
        <taxon>Basidiomycota</taxon>
        <taxon>Agaricomycotina</taxon>
        <taxon>Agaricomycetes</taxon>
        <taxon>Sebacinales</taxon>
        <taxon>Serendipitaceae</taxon>
        <taxon>Serendipita</taxon>
    </lineage>
</organism>
<dbReference type="SUPFAM" id="SSF51735">
    <property type="entry name" value="NAD(P)-binding Rossmann-fold domains"/>
    <property type="match status" value="1"/>
</dbReference>
<dbReference type="eggNOG" id="KOG1197">
    <property type="taxonomic scope" value="Eukaryota"/>
</dbReference>
<name>G4TFP6_SERID</name>
<keyword evidence="2" id="KW-0560">Oxidoreductase</keyword>
<dbReference type="OrthoDB" id="48317at2759"/>
<evidence type="ECO:0000313" key="7">
    <source>
        <dbReference type="Proteomes" id="UP000007148"/>
    </source>
</evidence>
<feature type="domain" description="Enoyl reductase (ER)" evidence="5">
    <location>
        <begin position="19"/>
        <end position="340"/>
    </location>
</feature>
<dbReference type="SUPFAM" id="SSF50129">
    <property type="entry name" value="GroES-like"/>
    <property type="match status" value="1"/>
</dbReference>
<dbReference type="GO" id="GO:0008270">
    <property type="term" value="F:zinc ion binding"/>
    <property type="evidence" value="ECO:0007669"/>
    <property type="project" value="InterPro"/>
</dbReference>
<dbReference type="InterPro" id="IPR013149">
    <property type="entry name" value="ADH-like_C"/>
</dbReference>
<evidence type="ECO:0000256" key="1">
    <source>
        <dbReference type="ARBA" id="ARBA00022857"/>
    </source>
</evidence>
<sequence>MTTKQFPQTIKAIQYVDVGGPEVIKMNEIPFPTPQPNEMVIRVLWGGVNFIDTYFRRGIYPLKSLPWTAGSEASGILESLPTDPAVLNDPEFKARNYKVGQLVATGVGPAFAEYVSKPWIKVLSVPDGVDPKIAAAVPVQGLTVLTIIEESYKAKKGDYCLVHAAAGGLGLTFCQLLSARGVHVIGSVSTREKVELAKANGAEFVINYKEEDLIKRVNEITNGEGVHGIYDGVGKSTWAGNFEMIRRKGTIVSIVNASGVIPPISVLELKNKNIHLVRPDNNNYLVTPEEVNQYNTQLWDAVTSGTLKTHIYKEYPFTPQGVAEAQEEQSSGKTTGKLVIKIASS</sequence>
<proteinExistence type="predicted"/>
<dbReference type="GO" id="GO:0005829">
    <property type="term" value="C:cytosol"/>
    <property type="evidence" value="ECO:0007669"/>
    <property type="project" value="TreeGrafter"/>
</dbReference>
<dbReference type="InterPro" id="IPR047618">
    <property type="entry name" value="QOR-like"/>
</dbReference>
<dbReference type="Proteomes" id="UP000007148">
    <property type="component" value="Unassembled WGS sequence"/>
</dbReference>
<dbReference type="Pfam" id="PF08240">
    <property type="entry name" value="ADH_N"/>
    <property type="match status" value="1"/>
</dbReference>
<reference evidence="6 7" key="1">
    <citation type="journal article" date="2011" name="PLoS Pathog.">
        <title>Endophytic Life Strategies Decoded by Genome and Transcriptome Analyses of the Mutualistic Root Symbiont Piriformospora indica.</title>
        <authorList>
            <person name="Zuccaro A."/>
            <person name="Lahrmann U."/>
            <person name="Guldener U."/>
            <person name="Langen G."/>
            <person name="Pfiffi S."/>
            <person name="Biedenkopf D."/>
            <person name="Wong P."/>
            <person name="Samans B."/>
            <person name="Grimm C."/>
            <person name="Basiewicz M."/>
            <person name="Murat C."/>
            <person name="Martin F."/>
            <person name="Kogel K.H."/>
        </authorList>
    </citation>
    <scope>NUCLEOTIDE SEQUENCE [LARGE SCALE GENOMIC DNA]</scope>
    <source>
        <strain evidence="6 7">DSM 11827</strain>
    </source>
</reference>
<dbReference type="OMA" id="VDMSYSR"/>
<comment type="caution">
    <text evidence="6">The sequence shown here is derived from an EMBL/GenBank/DDBJ whole genome shotgun (WGS) entry which is preliminary data.</text>
</comment>
<evidence type="ECO:0000256" key="2">
    <source>
        <dbReference type="ARBA" id="ARBA00023002"/>
    </source>
</evidence>
<gene>
    <name evidence="6" type="ORF">PIIN_04089</name>
</gene>
<dbReference type="GO" id="GO:0035925">
    <property type="term" value="F:mRNA 3'-UTR AU-rich region binding"/>
    <property type="evidence" value="ECO:0007669"/>
    <property type="project" value="TreeGrafter"/>
</dbReference>
<dbReference type="Gene3D" id="3.40.50.720">
    <property type="entry name" value="NAD(P)-binding Rossmann-like Domain"/>
    <property type="match status" value="1"/>
</dbReference>
<dbReference type="CDD" id="cd05286">
    <property type="entry name" value="QOR2"/>
    <property type="match status" value="1"/>
</dbReference>
<dbReference type="GO" id="GO:0070402">
    <property type="term" value="F:NADPH binding"/>
    <property type="evidence" value="ECO:0007669"/>
    <property type="project" value="TreeGrafter"/>
</dbReference>
<dbReference type="InterPro" id="IPR020843">
    <property type="entry name" value="ER"/>
</dbReference>
<dbReference type="Gene3D" id="3.90.180.10">
    <property type="entry name" value="Medium-chain alcohol dehydrogenases, catalytic domain"/>
    <property type="match status" value="1"/>
</dbReference>